<gene>
    <name evidence="4" type="ORF">GGH94_005638</name>
</gene>
<dbReference type="GO" id="GO:0005524">
    <property type="term" value="F:ATP binding"/>
    <property type="evidence" value="ECO:0007669"/>
    <property type="project" value="UniProtKB-KW"/>
</dbReference>
<dbReference type="InterPro" id="IPR050173">
    <property type="entry name" value="ABC_transporter_C-like"/>
</dbReference>
<dbReference type="Proteomes" id="UP001140074">
    <property type="component" value="Unassembled WGS sequence"/>
</dbReference>
<dbReference type="GO" id="GO:0016887">
    <property type="term" value="F:ATP hydrolysis activity"/>
    <property type="evidence" value="ECO:0007669"/>
    <property type="project" value="InterPro"/>
</dbReference>
<dbReference type="GO" id="GO:0016020">
    <property type="term" value="C:membrane"/>
    <property type="evidence" value="ECO:0007669"/>
    <property type="project" value="TreeGrafter"/>
</dbReference>
<sequence length="167" mass="19246">HRSKKAGTIRDNLDPTYQYTDDEVWAIIYTCQIADLFDKPTGKYIEQSVTTEGGYGDRDKGRWIEGTGLDKWIEYNGTNFGVGQQQLVSLCRALLWRRKILVLDEATANMDSKTDHIMQSVIRQEFKDYQGKVTEFDTPANLLARDSHFKRLVESMNLGNKQFDIVE</sequence>
<evidence type="ECO:0000313" key="5">
    <source>
        <dbReference type="Proteomes" id="UP001140074"/>
    </source>
</evidence>
<reference evidence="4" key="1">
    <citation type="submission" date="2022-07" db="EMBL/GenBank/DDBJ databases">
        <title>Phylogenomic reconstructions and comparative analyses of Kickxellomycotina fungi.</title>
        <authorList>
            <person name="Reynolds N.K."/>
            <person name="Stajich J.E."/>
            <person name="Barry K."/>
            <person name="Grigoriev I.V."/>
            <person name="Crous P."/>
            <person name="Smith M.E."/>
        </authorList>
    </citation>
    <scope>NUCLEOTIDE SEQUENCE</scope>
    <source>
        <strain evidence="4">RSA 476</strain>
    </source>
</reference>
<evidence type="ECO:0000256" key="1">
    <source>
        <dbReference type="ARBA" id="ARBA00022741"/>
    </source>
</evidence>
<feature type="non-terminal residue" evidence="4">
    <location>
        <position position="1"/>
    </location>
</feature>
<accession>A0A9W8M434</accession>
<protein>
    <recommendedName>
        <fullName evidence="3">ABC transporter domain-containing protein</fullName>
    </recommendedName>
</protein>
<organism evidence="4 5">
    <name type="scientific">Coemansia aciculifera</name>
    <dbReference type="NCBI Taxonomy" id="417176"/>
    <lineage>
        <taxon>Eukaryota</taxon>
        <taxon>Fungi</taxon>
        <taxon>Fungi incertae sedis</taxon>
        <taxon>Zoopagomycota</taxon>
        <taxon>Kickxellomycotina</taxon>
        <taxon>Kickxellomycetes</taxon>
        <taxon>Kickxellales</taxon>
        <taxon>Kickxellaceae</taxon>
        <taxon>Coemansia</taxon>
    </lineage>
</organism>
<dbReference type="Gene3D" id="3.40.50.300">
    <property type="entry name" value="P-loop containing nucleotide triphosphate hydrolases"/>
    <property type="match status" value="1"/>
</dbReference>
<name>A0A9W8M434_9FUNG</name>
<keyword evidence="1" id="KW-0547">Nucleotide-binding</keyword>
<evidence type="ECO:0000256" key="2">
    <source>
        <dbReference type="ARBA" id="ARBA00022840"/>
    </source>
</evidence>
<dbReference type="InterPro" id="IPR027417">
    <property type="entry name" value="P-loop_NTPase"/>
</dbReference>
<proteinExistence type="predicted"/>
<dbReference type="AlphaFoldDB" id="A0A9W8M434"/>
<keyword evidence="5" id="KW-1185">Reference proteome</keyword>
<evidence type="ECO:0000313" key="4">
    <source>
        <dbReference type="EMBL" id="KAJ2860228.1"/>
    </source>
</evidence>
<dbReference type="SUPFAM" id="SSF52540">
    <property type="entry name" value="P-loop containing nucleoside triphosphate hydrolases"/>
    <property type="match status" value="1"/>
</dbReference>
<evidence type="ECO:0000259" key="3">
    <source>
        <dbReference type="Pfam" id="PF00005"/>
    </source>
</evidence>
<dbReference type="Pfam" id="PF00005">
    <property type="entry name" value="ABC_tran"/>
    <property type="match status" value="1"/>
</dbReference>
<keyword evidence="2" id="KW-0067">ATP-binding</keyword>
<dbReference type="GO" id="GO:0042626">
    <property type="term" value="F:ATPase-coupled transmembrane transporter activity"/>
    <property type="evidence" value="ECO:0007669"/>
    <property type="project" value="TreeGrafter"/>
</dbReference>
<dbReference type="PANTHER" id="PTHR24223">
    <property type="entry name" value="ATP-BINDING CASSETTE SUB-FAMILY C"/>
    <property type="match status" value="1"/>
</dbReference>
<comment type="caution">
    <text evidence="4">The sequence shown here is derived from an EMBL/GenBank/DDBJ whole genome shotgun (WGS) entry which is preliminary data.</text>
</comment>
<feature type="domain" description="ABC transporter" evidence="3">
    <location>
        <begin position="70"/>
        <end position="108"/>
    </location>
</feature>
<dbReference type="InterPro" id="IPR003439">
    <property type="entry name" value="ABC_transporter-like_ATP-bd"/>
</dbReference>
<dbReference type="EMBL" id="JANBUY010000314">
    <property type="protein sequence ID" value="KAJ2860228.1"/>
    <property type="molecule type" value="Genomic_DNA"/>
</dbReference>